<sequence>MATVQKVDRGARTVARKVTVDAPVDELFAQVADPHRHGELDGSGTVQDKVTGPTAVSTGDKFSVAMKQYGVPYKITSRVTEVVATGDHRVVEWQHPMGHRWRWELASTGPETTEVTESFRYDTAKAPKVLELLKMPAQNAKGIERTLEKLAARYRG</sequence>
<evidence type="ECO:0000313" key="2">
    <source>
        <dbReference type="Proteomes" id="UP000182054"/>
    </source>
</evidence>
<reference evidence="1 2" key="1">
    <citation type="submission" date="2016-10" db="EMBL/GenBank/DDBJ databases">
        <authorList>
            <person name="de Groot N.N."/>
        </authorList>
    </citation>
    <scope>NUCLEOTIDE SEQUENCE [LARGE SCALE GENOMIC DNA]</scope>
    <source>
        <strain evidence="1 2">DSM 44908</strain>
    </source>
</reference>
<dbReference type="Proteomes" id="UP000182054">
    <property type="component" value="Unassembled WGS sequence"/>
</dbReference>
<dbReference type="Gene3D" id="3.30.530.20">
    <property type="match status" value="1"/>
</dbReference>
<proteinExistence type="predicted"/>
<accession>A0A1I0SU89</accession>
<dbReference type="GeneID" id="85484840"/>
<dbReference type="AlphaFoldDB" id="A0A1I0SU89"/>
<name>A0A1I0SU89_9NOCA</name>
<dbReference type="EMBL" id="FOJN01000002">
    <property type="protein sequence ID" value="SFA43095.1"/>
    <property type="molecule type" value="Genomic_DNA"/>
</dbReference>
<protein>
    <submittedName>
        <fullName evidence="1">Polyketide cyclase / dehydrase and lipid transport</fullName>
    </submittedName>
</protein>
<dbReference type="RefSeq" id="WP_068365924.1">
    <property type="nucleotide sequence ID" value="NZ_FOJN01000002.1"/>
</dbReference>
<dbReference type="InterPro" id="IPR023393">
    <property type="entry name" value="START-like_dom_sf"/>
</dbReference>
<organism evidence="1 2">
    <name type="scientific">Rhodococcoides kroppenstedtii</name>
    <dbReference type="NCBI Taxonomy" id="293050"/>
    <lineage>
        <taxon>Bacteria</taxon>
        <taxon>Bacillati</taxon>
        <taxon>Actinomycetota</taxon>
        <taxon>Actinomycetes</taxon>
        <taxon>Mycobacteriales</taxon>
        <taxon>Nocardiaceae</taxon>
        <taxon>Rhodococcoides</taxon>
    </lineage>
</organism>
<dbReference type="Pfam" id="PF10604">
    <property type="entry name" value="Polyketide_cyc2"/>
    <property type="match status" value="1"/>
</dbReference>
<dbReference type="InterPro" id="IPR019587">
    <property type="entry name" value="Polyketide_cyclase/dehydratase"/>
</dbReference>
<evidence type="ECO:0000313" key="1">
    <source>
        <dbReference type="EMBL" id="SFA43095.1"/>
    </source>
</evidence>
<dbReference type="SUPFAM" id="SSF55961">
    <property type="entry name" value="Bet v1-like"/>
    <property type="match status" value="1"/>
</dbReference>
<dbReference type="OrthoDB" id="6624781at2"/>
<gene>
    <name evidence="1" type="ORF">SAMN05444374_102375</name>
</gene>